<evidence type="ECO:0000256" key="2">
    <source>
        <dbReference type="ARBA" id="ARBA00004797"/>
    </source>
</evidence>
<dbReference type="SUPFAM" id="SSF117281">
    <property type="entry name" value="Kelch motif"/>
    <property type="match status" value="1"/>
</dbReference>
<evidence type="ECO:0000256" key="3">
    <source>
        <dbReference type="ARBA" id="ARBA00010703"/>
    </source>
</evidence>
<dbReference type="FunCoup" id="A0A1V8T2J0">
    <property type="interactions" value="192"/>
</dbReference>
<dbReference type="InterPro" id="IPR029063">
    <property type="entry name" value="SAM-dependent_MTases_sf"/>
</dbReference>
<evidence type="ECO:0000313" key="19">
    <source>
        <dbReference type="Proteomes" id="UP000192596"/>
    </source>
</evidence>
<dbReference type="PANTHER" id="PTHR46529:SF1">
    <property type="entry name" value="TRNA WYBUTOSINE-SYNTHESIZING PROTEIN 4"/>
    <property type="match status" value="1"/>
</dbReference>
<evidence type="ECO:0000256" key="16">
    <source>
        <dbReference type="SAM" id="MobiDB-lite"/>
    </source>
</evidence>
<dbReference type="FunFam" id="2.60.120.650:FF:000043">
    <property type="entry name" value="tRNA wybutosine-synthesizing protein 4"/>
    <property type="match status" value="1"/>
</dbReference>
<evidence type="ECO:0000256" key="15">
    <source>
        <dbReference type="ARBA" id="ARBA00049250"/>
    </source>
</evidence>
<dbReference type="GO" id="GO:0031591">
    <property type="term" value="P:wybutosine biosynthetic process"/>
    <property type="evidence" value="ECO:0007669"/>
    <property type="project" value="TreeGrafter"/>
</dbReference>
<dbReference type="Gene3D" id="6.10.140.1470">
    <property type="match status" value="1"/>
</dbReference>
<evidence type="ECO:0000256" key="12">
    <source>
        <dbReference type="ARBA" id="ARBA00029750"/>
    </source>
</evidence>
<keyword evidence="19" id="KW-1185">Reference proteome</keyword>
<dbReference type="InterPro" id="IPR015915">
    <property type="entry name" value="Kelch-typ_b-propeller"/>
</dbReference>
<evidence type="ECO:0000256" key="5">
    <source>
        <dbReference type="ARBA" id="ARBA00012779"/>
    </source>
</evidence>
<dbReference type="SUPFAM" id="SSF53335">
    <property type="entry name" value="S-adenosyl-L-methionine-dependent methyltransferases"/>
    <property type="match status" value="1"/>
</dbReference>
<reference evidence="19" key="1">
    <citation type="submission" date="2017-03" db="EMBL/GenBank/DDBJ databases">
        <title>Genomes of endolithic fungi from Antarctica.</title>
        <authorList>
            <person name="Coleine C."/>
            <person name="Masonjones S."/>
            <person name="Stajich J.E."/>
        </authorList>
    </citation>
    <scope>NUCLEOTIDE SEQUENCE [LARGE SCALE GENOMIC DNA]</scope>
    <source>
        <strain evidence="19">CCFEE 5527</strain>
    </source>
</reference>
<dbReference type="InterPro" id="IPR003347">
    <property type="entry name" value="JmjC_dom"/>
</dbReference>
<dbReference type="Pfam" id="PF13621">
    <property type="entry name" value="Cupin_8"/>
    <property type="match status" value="1"/>
</dbReference>
<keyword evidence="8" id="KW-0808">Transferase</keyword>
<dbReference type="PANTHER" id="PTHR46529">
    <property type="entry name" value="TRNA WYBUTOSINE-SYNTHESIZING PROTEIN 4"/>
    <property type="match status" value="1"/>
</dbReference>
<dbReference type="UniPathway" id="UPA00375"/>
<comment type="caution">
    <text evidence="18">The sequence shown here is derived from an EMBL/GenBank/DDBJ whole genome shotgun (WGS) entry which is preliminary data.</text>
</comment>
<dbReference type="Gene3D" id="2.120.10.80">
    <property type="entry name" value="Kelch-type beta propeller"/>
    <property type="match status" value="1"/>
</dbReference>
<dbReference type="EMBL" id="NAJO01000018">
    <property type="protein sequence ID" value="OQO05635.1"/>
    <property type="molecule type" value="Genomic_DNA"/>
</dbReference>
<dbReference type="Proteomes" id="UP000192596">
    <property type="component" value="Unassembled WGS sequence"/>
</dbReference>
<name>A0A1V8T2J0_9PEZI</name>
<dbReference type="GO" id="GO:0030488">
    <property type="term" value="P:tRNA methylation"/>
    <property type="evidence" value="ECO:0007669"/>
    <property type="project" value="TreeGrafter"/>
</dbReference>
<dbReference type="InterPro" id="IPR041667">
    <property type="entry name" value="Cupin_8"/>
</dbReference>
<keyword evidence="7" id="KW-0489">Methyltransferase</keyword>
<proteinExistence type="inferred from homology"/>
<evidence type="ECO:0000256" key="14">
    <source>
        <dbReference type="ARBA" id="ARBA00030847"/>
    </source>
</evidence>
<comment type="catalytic activity">
    <reaction evidence="1">
        <text>7-[(3S)-3-amino-3-carboxypropyl]wyosine(37) in tRNA(Phe) + S-adenosyl-L-methionine = 7-[(3S)-(3-amino-3-methoxycarbonyl)propyl]wyosine(37) in tRNA(Phe) + S-adenosyl-L-homocysteine</text>
        <dbReference type="Rhea" id="RHEA:36903"/>
        <dbReference type="Rhea" id="RHEA-COMP:10379"/>
        <dbReference type="Rhea" id="RHEA-COMP:11844"/>
        <dbReference type="ChEBI" id="CHEBI:57856"/>
        <dbReference type="ChEBI" id="CHEBI:59789"/>
        <dbReference type="ChEBI" id="CHEBI:73543"/>
        <dbReference type="ChEBI" id="CHEBI:74275"/>
        <dbReference type="EC" id="2.1.1.290"/>
    </reaction>
</comment>
<evidence type="ECO:0000256" key="9">
    <source>
        <dbReference type="ARBA" id="ARBA00022691"/>
    </source>
</evidence>
<keyword evidence="9" id="KW-0949">S-adenosyl-L-methionine</keyword>
<evidence type="ECO:0000256" key="6">
    <source>
        <dbReference type="ARBA" id="ARBA00018045"/>
    </source>
</evidence>
<feature type="region of interest" description="Disordered" evidence="16">
    <location>
        <begin position="319"/>
        <end position="359"/>
    </location>
</feature>
<comment type="pathway">
    <text evidence="2">tRNA modification; wybutosine-tRNA(Phe) biosynthesis.</text>
</comment>
<dbReference type="EC" id="2.1.1.290" evidence="5"/>
<dbReference type="GO" id="GO:0008175">
    <property type="term" value="F:tRNA methyltransferase activity"/>
    <property type="evidence" value="ECO:0007669"/>
    <property type="project" value="TreeGrafter"/>
</dbReference>
<dbReference type="OrthoDB" id="47172at2759"/>
<dbReference type="Pfam" id="PF13418">
    <property type="entry name" value="Beta-prop_TYW4"/>
    <property type="match status" value="1"/>
</dbReference>
<dbReference type="InterPro" id="IPR007213">
    <property type="entry name" value="Ppm1/Ppm2/Tcmp"/>
</dbReference>
<dbReference type="AlphaFoldDB" id="A0A1V8T2J0"/>
<sequence>MADSTKDDFIMDTNNSSIVSKRSVEKLYYAGQPEYFRYFVNKFKRRSPLINRGYWLRMRAIEHTVQRFLEEPTTKRKVVVNLGCGYDPLPWLFLGKLPHLCDNTTFVDVDYAQLMQRKCEVINRTEQLKVLLPELKLTDRDYGLLAHSTNYAAVGCDLRSLDLLSLVLQDHLQIEDCSVAILFVAEVSVAYMTQDASQAVLEWAARYTDVRFCLLEQHLPDGADHPFAQTMLRHFEKLRTPLHAIGTIADMRQRFIDAGWSVKKIDIKPLWDLWSDPDFLTANQRRALDKIEPFDEWEEFALFGSHYFLLVARKTDEGPPNVQSDSFTRPTAGPTHVKTPMSASLNTDDEDDSSTPSEEHVTLVTAIPLSGPHFPRRFAAAFPTDTRQSKSVGLLAGLGTKERLSTADTYTTAEEVVPLIGPPLSHGLMCHTITAFGDGTDCLLVGGRMSPNAASAACWLRRAGHWSQVASLPEGRYRHAAIQVARYTRSTPECGILIIGGKTSDSRVLADALLWTESRGWVTLQVKGQLPPARFGANITPESPYTLGRLFGGMSDDGTVLEDLWTWSLLDDGRIRFDEDRVSFTGHLPRHGLSRFGAQILFSGPRYIDGLAVLIIGGINGRGMLTRDTEIMDLEASADFRIVGHRPLLIGHSLADRLVLGGGATCFSFGTHWSQCCYLSFDDTPEQRATTPWRLAHADIPHSKLSTQRQPVSAVAVADAEAMGSAATLEIVPRIELADEAAFRSILDAGQPIILTSCDVGSCTTKWTSEYLKDGIGHDREIVVHVSPESKMDFQTKNFTYETQRFGPFLDAVSAGSKLYLRALSTTSPSEAPTNLATDFAGIAPDFVLPEALSFIKDHHHSSPLRISGPVTMWLHYDVMANILCQIRGNKRLVLYPPFDVSAFDIPPGASSSSIDVFTATTATNPQLTSTHPHEVVLAPGEILYIPPLWLHTAAPTEGMSVAVNVFFKNLAKGYAAGRDVYGNRDLAAYEKGRRDIKGIVKGFEGLPCDVKKFYLKRLVQEMRELSGL</sequence>
<feature type="domain" description="JmjC" evidence="17">
    <location>
        <begin position="829"/>
        <end position="985"/>
    </location>
</feature>
<evidence type="ECO:0000256" key="11">
    <source>
        <dbReference type="ARBA" id="ARBA00025588"/>
    </source>
</evidence>
<comment type="similarity">
    <text evidence="3">Belongs to the methyltransferase superfamily. LCMT family.</text>
</comment>
<evidence type="ECO:0000256" key="1">
    <source>
        <dbReference type="ARBA" id="ARBA00001806"/>
    </source>
</evidence>
<dbReference type="PROSITE" id="PS51184">
    <property type="entry name" value="JMJC"/>
    <property type="match status" value="1"/>
</dbReference>
<organism evidence="18 19">
    <name type="scientific">Cryoendolithus antarcticus</name>
    <dbReference type="NCBI Taxonomy" id="1507870"/>
    <lineage>
        <taxon>Eukaryota</taxon>
        <taxon>Fungi</taxon>
        <taxon>Dikarya</taxon>
        <taxon>Ascomycota</taxon>
        <taxon>Pezizomycotina</taxon>
        <taxon>Dothideomycetes</taxon>
        <taxon>Dothideomycetidae</taxon>
        <taxon>Cladosporiales</taxon>
        <taxon>Cladosporiaceae</taxon>
        <taxon>Cryoendolithus</taxon>
    </lineage>
</organism>
<dbReference type="InParanoid" id="A0A1V8T2J0"/>
<keyword evidence="10" id="KW-0819">tRNA processing</keyword>
<dbReference type="Gene3D" id="3.40.50.150">
    <property type="entry name" value="Vaccinia Virus protein VP39"/>
    <property type="match status" value="1"/>
</dbReference>
<dbReference type="Pfam" id="PF04072">
    <property type="entry name" value="LCM"/>
    <property type="match status" value="1"/>
</dbReference>
<evidence type="ECO:0000256" key="4">
    <source>
        <dbReference type="ARBA" id="ARBA00012155"/>
    </source>
</evidence>
<dbReference type="EC" id="2.3.1.231" evidence="4"/>
<evidence type="ECO:0000256" key="13">
    <source>
        <dbReference type="ARBA" id="ARBA00030231"/>
    </source>
</evidence>
<comment type="catalytic activity">
    <reaction evidence="15">
        <text>7-[(3S)-(3-amino-3-methoxycarbonyl)propyl]wyosine(37) in tRNA(Phe) + S-adenosyl-L-methionine + CO2 = wybutosine(37) in tRNA(Phe) + S-adenosyl-L-homocysteine + 2 H(+)</text>
        <dbReference type="Rhea" id="RHEA:37119"/>
        <dbReference type="Rhea" id="RHEA-COMP:11844"/>
        <dbReference type="Rhea" id="RHEA-COMP:11847"/>
        <dbReference type="ChEBI" id="CHEBI:15378"/>
        <dbReference type="ChEBI" id="CHEBI:16526"/>
        <dbReference type="ChEBI" id="CHEBI:57856"/>
        <dbReference type="ChEBI" id="CHEBI:59789"/>
        <dbReference type="ChEBI" id="CHEBI:73544"/>
        <dbReference type="ChEBI" id="CHEBI:74275"/>
        <dbReference type="EC" id="2.3.1.231"/>
    </reaction>
</comment>
<dbReference type="Gene3D" id="2.60.120.650">
    <property type="entry name" value="Cupin"/>
    <property type="match status" value="1"/>
</dbReference>
<evidence type="ECO:0000259" key="17">
    <source>
        <dbReference type="PROSITE" id="PS51184"/>
    </source>
</evidence>
<comment type="function">
    <text evidence="11">Probable S-adenosyl-L-methionine-dependent methyltransferase that acts as a component of the wybutosine biosynthesis pathway. Wybutosine is a hyper modified guanosine with a tricyclic base found at the 3'-position adjacent to the anticodon of eukaryotic phenylalanine tRNA. May methylate the carboxyl group of leucine residues to form alpha-leucine ester residues.</text>
</comment>
<dbReference type="SUPFAM" id="SSF51197">
    <property type="entry name" value="Clavaminate synthase-like"/>
    <property type="match status" value="1"/>
</dbReference>
<evidence type="ECO:0000256" key="7">
    <source>
        <dbReference type="ARBA" id="ARBA00022603"/>
    </source>
</evidence>
<evidence type="ECO:0000256" key="8">
    <source>
        <dbReference type="ARBA" id="ARBA00022679"/>
    </source>
</evidence>
<protein>
    <recommendedName>
        <fullName evidence="6">tRNA wybutosine-synthesizing protein 4</fullName>
        <ecNumber evidence="5">2.1.1.290</ecNumber>
        <ecNumber evidence="4">2.3.1.231</ecNumber>
    </recommendedName>
    <alternativeName>
        <fullName evidence="13">Leucine carboxyl methyltransferase 2</fullName>
    </alternativeName>
    <alternativeName>
        <fullName evidence="14">tRNA(Phe) (7-(3-amino-3-(methoxycarbonyl)propyl)wyosine(37)-N)-methoxycarbonyltransferase</fullName>
    </alternativeName>
    <alternativeName>
        <fullName evidence="12">tRNA(Phe) (7-(3-amino-3-carboxypropyl)wyosine(37)-O)-methyltransferase</fullName>
    </alternativeName>
</protein>
<accession>A0A1V8T2J0</accession>
<gene>
    <name evidence="18" type="ORF">B0A48_09727</name>
</gene>
<evidence type="ECO:0000256" key="10">
    <source>
        <dbReference type="ARBA" id="ARBA00022694"/>
    </source>
</evidence>
<evidence type="ECO:0000313" key="18">
    <source>
        <dbReference type="EMBL" id="OQO05635.1"/>
    </source>
</evidence>
<dbReference type="STRING" id="1507870.A0A1V8T2J0"/>